<dbReference type="Proteomes" id="UP001595816">
    <property type="component" value="Unassembled WGS sequence"/>
</dbReference>
<evidence type="ECO:0000313" key="2">
    <source>
        <dbReference type="EMBL" id="MFC4131206.1"/>
    </source>
</evidence>
<sequence length="288" mass="30477">MWVVGERRERAMTSSAAVPAPGKGARIISAADVARALSVVREQAGERANTAQMARGLGRAGQLDELRPEPELPVAGQLRDLLPWAGLRRGAVVAVHSSALALLALLGEASKNGAWISFVGFPQLSIAAADEAGIVLERVILVPHPGAKWAEVMGIMIDGTQIVVAPTPAGGIADTQARTLAARARQRGAVIVPFGPGWPGADLMIERATARWHGLGMGHGRLRWMEADYVARGRGSAMRPRRCTISLPLGAQDRWERWSGRTPAPRATTGRTLRAVPSLPGDGDTVAM</sequence>
<organism evidence="2 3">
    <name type="scientific">Hamadaea flava</name>
    <dbReference type="NCBI Taxonomy" id="1742688"/>
    <lineage>
        <taxon>Bacteria</taxon>
        <taxon>Bacillati</taxon>
        <taxon>Actinomycetota</taxon>
        <taxon>Actinomycetes</taxon>
        <taxon>Micromonosporales</taxon>
        <taxon>Micromonosporaceae</taxon>
        <taxon>Hamadaea</taxon>
    </lineage>
</organism>
<reference evidence="3" key="1">
    <citation type="journal article" date="2019" name="Int. J. Syst. Evol. Microbiol.">
        <title>The Global Catalogue of Microorganisms (GCM) 10K type strain sequencing project: providing services to taxonomists for standard genome sequencing and annotation.</title>
        <authorList>
            <consortium name="The Broad Institute Genomics Platform"/>
            <consortium name="The Broad Institute Genome Sequencing Center for Infectious Disease"/>
            <person name="Wu L."/>
            <person name="Ma J."/>
        </authorList>
    </citation>
    <scope>NUCLEOTIDE SEQUENCE [LARGE SCALE GENOMIC DNA]</scope>
    <source>
        <strain evidence="3">CGMCC 4.7289</strain>
    </source>
</reference>
<accession>A0ABV8LJR4</accession>
<name>A0ABV8LJR4_9ACTN</name>
<dbReference type="EMBL" id="JBHSAY010000006">
    <property type="protein sequence ID" value="MFC4131206.1"/>
    <property type="molecule type" value="Genomic_DNA"/>
</dbReference>
<feature type="region of interest" description="Disordered" evidence="1">
    <location>
        <begin position="260"/>
        <end position="288"/>
    </location>
</feature>
<dbReference type="RefSeq" id="WP_253754515.1">
    <property type="nucleotide sequence ID" value="NZ_JAMZDZ010000001.1"/>
</dbReference>
<gene>
    <name evidence="2" type="ORF">ACFOZ4_11385</name>
</gene>
<keyword evidence="3" id="KW-1185">Reference proteome</keyword>
<evidence type="ECO:0000256" key="1">
    <source>
        <dbReference type="SAM" id="MobiDB-lite"/>
    </source>
</evidence>
<proteinExistence type="predicted"/>
<comment type="caution">
    <text evidence="2">The sequence shown here is derived from an EMBL/GenBank/DDBJ whole genome shotgun (WGS) entry which is preliminary data.</text>
</comment>
<feature type="compositionally biased region" description="Low complexity" evidence="1">
    <location>
        <begin position="260"/>
        <end position="275"/>
    </location>
</feature>
<protein>
    <submittedName>
        <fullName evidence="2">Uncharacterized protein</fullName>
    </submittedName>
</protein>
<evidence type="ECO:0000313" key="3">
    <source>
        <dbReference type="Proteomes" id="UP001595816"/>
    </source>
</evidence>